<keyword evidence="1" id="KW-0472">Membrane</keyword>
<dbReference type="Pfam" id="PF03703">
    <property type="entry name" value="bPH_2"/>
    <property type="match status" value="1"/>
</dbReference>
<organism evidence="3 4">
    <name type="scientific">Saccharophagus degradans</name>
    <dbReference type="NCBI Taxonomy" id="86304"/>
    <lineage>
        <taxon>Bacteria</taxon>
        <taxon>Pseudomonadati</taxon>
        <taxon>Pseudomonadota</taxon>
        <taxon>Gammaproteobacteria</taxon>
        <taxon>Cellvibrionales</taxon>
        <taxon>Cellvibrionaceae</taxon>
        <taxon>Saccharophagus</taxon>
    </lineage>
</organism>
<evidence type="ECO:0000313" key="4">
    <source>
        <dbReference type="Proteomes" id="UP001169760"/>
    </source>
</evidence>
<evidence type="ECO:0000313" key="3">
    <source>
        <dbReference type="EMBL" id="MDO6421591.1"/>
    </source>
</evidence>
<dbReference type="RefSeq" id="WP_303491109.1">
    <property type="nucleotide sequence ID" value="NZ_JAUOPB010000002.1"/>
</dbReference>
<dbReference type="AlphaFoldDB" id="A0AAW7X4L5"/>
<dbReference type="Proteomes" id="UP001169760">
    <property type="component" value="Unassembled WGS sequence"/>
</dbReference>
<keyword evidence="1" id="KW-0812">Transmembrane</keyword>
<feature type="transmembrane region" description="Helical" evidence="1">
    <location>
        <begin position="63"/>
        <end position="81"/>
    </location>
</feature>
<accession>A0AAW7X4L5</accession>
<feature type="domain" description="YdbS-like PH" evidence="2">
    <location>
        <begin position="85"/>
        <end position="160"/>
    </location>
</feature>
<comment type="caution">
    <text evidence="3">The sequence shown here is derived from an EMBL/GenBank/DDBJ whole genome shotgun (WGS) entry which is preliminary data.</text>
</comment>
<evidence type="ECO:0000256" key="1">
    <source>
        <dbReference type="SAM" id="Phobius"/>
    </source>
</evidence>
<feature type="transmembrane region" description="Helical" evidence="1">
    <location>
        <begin position="21"/>
        <end position="51"/>
    </location>
</feature>
<reference evidence="3" key="1">
    <citation type="submission" date="2023-07" db="EMBL/GenBank/DDBJ databases">
        <title>Genome content predicts the carbon catabolic preferences of heterotrophic bacteria.</title>
        <authorList>
            <person name="Gralka M."/>
        </authorList>
    </citation>
    <scope>NUCLEOTIDE SEQUENCE</scope>
    <source>
        <strain evidence="3">I3M17_2</strain>
    </source>
</reference>
<gene>
    <name evidence="3" type="ORF">Q4521_03815</name>
</gene>
<protein>
    <submittedName>
        <fullName evidence="3">PH domain-containing protein</fullName>
    </submittedName>
</protein>
<keyword evidence="1" id="KW-1133">Transmembrane helix</keyword>
<proteinExistence type="predicted"/>
<evidence type="ECO:0000259" key="2">
    <source>
        <dbReference type="Pfam" id="PF03703"/>
    </source>
</evidence>
<name>A0AAW7X4L5_9GAMM</name>
<dbReference type="InterPro" id="IPR005182">
    <property type="entry name" value="YdbS-like_PH"/>
</dbReference>
<sequence>MDTNLPVTDLPRFEAQKPQKLAASYAVACVSVLSIALGFILGACFVVSLFATDLDLTPIKQHGMWGVPVLLGLYALVWLGAKCKAYAVREQDVSFYSGIVFRKVVVQPITRLQHIEVSRGAIERAFGLATLKMYSAGGALHSVAIPGLPVEEAEALRGHILDSRGLANEQ</sequence>
<dbReference type="EMBL" id="JAUOPB010000002">
    <property type="protein sequence ID" value="MDO6421591.1"/>
    <property type="molecule type" value="Genomic_DNA"/>
</dbReference>
<dbReference type="PANTHER" id="PTHR34473:SF2">
    <property type="entry name" value="UPF0699 TRANSMEMBRANE PROTEIN YDBT"/>
    <property type="match status" value="1"/>
</dbReference>
<dbReference type="PANTHER" id="PTHR34473">
    <property type="entry name" value="UPF0699 TRANSMEMBRANE PROTEIN YDBS"/>
    <property type="match status" value="1"/>
</dbReference>